<dbReference type="AlphaFoldDB" id="A0A0H4XMZ0"/>
<proteinExistence type="predicted"/>
<dbReference type="KEGG" id="mym:A176_006644"/>
<evidence type="ECO:0008006" key="5">
    <source>
        <dbReference type="Google" id="ProtNLM"/>
    </source>
</evidence>
<dbReference type="PATRIC" id="fig|1297742.4.peg.6741"/>
<dbReference type="STRING" id="1297742.A176_006644"/>
<gene>
    <name evidence="3" type="ORF">A176_006644</name>
</gene>
<reference evidence="3 4" key="1">
    <citation type="journal article" date="2016" name="PLoS ONE">
        <title>Complete Genome Sequence and Comparative Genomics of a Novel Myxobacterium Myxococcus hansupus.</title>
        <authorList>
            <person name="Sharma G."/>
            <person name="Narwani T."/>
            <person name="Subramanian S."/>
        </authorList>
    </citation>
    <scope>NUCLEOTIDE SEQUENCE [LARGE SCALE GENOMIC DNA]</scope>
    <source>
        <strain evidence="4">mixupus</strain>
    </source>
</reference>
<feature type="signal peptide" evidence="2">
    <location>
        <begin position="1"/>
        <end position="24"/>
    </location>
</feature>
<accession>A0A0H4XMZ0</accession>
<dbReference type="EMBL" id="CP012109">
    <property type="protein sequence ID" value="AKQ69732.1"/>
    <property type="molecule type" value="Genomic_DNA"/>
</dbReference>
<keyword evidence="4" id="KW-1185">Reference proteome</keyword>
<dbReference type="Proteomes" id="UP000009026">
    <property type="component" value="Chromosome"/>
</dbReference>
<name>A0A0H4XMZ0_9BACT</name>
<feature type="region of interest" description="Disordered" evidence="1">
    <location>
        <begin position="87"/>
        <end position="106"/>
    </location>
</feature>
<feature type="chain" id="PRO_5005213771" description="Lipoprotein" evidence="2">
    <location>
        <begin position="25"/>
        <end position="106"/>
    </location>
</feature>
<evidence type="ECO:0000256" key="2">
    <source>
        <dbReference type="SAM" id="SignalP"/>
    </source>
</evidence>
<sequence length="106" mass="11020">MTCIKGWIRLALVSVVLSAPTTLAAGRTQCDADCSTEGGSELSACMSKCPNAGRNQTCASRCAKTFKEKVAACTKRCPKGAQPVAPVEIPMDSGDDEGKVIEVAPE</sequence>
<evidence type="ECO:0000313" key="4">
    <source>
        <dbReference type="Proteomes" id="UP000009026"/>
    </source>
</evidence>
<dbReference type="RefSeq" id="WP_002638085.1">
    <property type="nucleotide sequence ID" value="NZ_CP012109.1"/>
</dbReference>
<keyword evidence="2" id="KW-0732">Signal</keyword>
<protein>
    <recommendedName>
        <fullName evidence="5">Lipoprotein</fullName>
    </recommendedName>
</protein>
<evidence type="ECO:0000313" key="3">
    <source>
        <dbReference type="EMBL" id="AKQ69732.1"/>
    </source>
</evidence>
<organism evidence="3 4">
    <name type="scientific">Pseudomyxococcus hansupus</name>
    <dbReference type="NCBI Taxonomy" id="1297742"/>
    <lineage>
        <taxon>Bacteria</taxon>
        <taxon>Pseudomonadati</taxon>
        <taxon>Myxococcota</taxon>
        <taxon>Myxococcia</taxon>
        <taxon>Myxococcales</taxon>
        <taxon>Cystobacterineae</taxon>
        <taxon>Myxococcaceae</taxon>
        <taxon>Pseudomyxococcus</taxon>
    </lineage>
</organism>
<evidence type="ECO:0000256" key="1">
    <source>
        <dbReference type="SAM" id="MobiDB-lite"/>
    </source>
</evidence>